<dbReference type="SUPFAM" id="SSF53474">
    <property type="entry name" value="alpha/beta-Hydrolases"/>
    <property type="match status" value="1"/>
</dbReference>
<comment type="caution">
    <text evidence="3">The sequence shown here is derived from an EMBL/GenBank/DDBJ whole genome shotgun (WGS) entry which is preliminary data.</text>
</comment>
<feature type="domain" description="Gfo/Idh/MocA-like oxidoreductase N-terminal" evidence="2">
    <location>
        <begin position="341"/>
        <end position="465"/>
    </location>
</feature>
<dbReference type="Gene3D" id="3.40.50.720">
    <property type="entry name" value="NAD(P)-binding Rossmann-like Domain"/>
    <property type="match status" value="1"/>
</dbReference>
<reference evidence="3 4" key="1">
    <citation type="journal article" date="2018" name="BMC Genomics">
        <title>Genomic evidence for intraspecific hybridization in a clonal and extremely halotolerant yeast.</title>
        <authorList>
            <person name="Gostincar C."/>
            <person name="Stajich J.E."/>
            <person name="Zupancic J."/>
            <person name="Zalar P."/>
            <person name="Gunde-Cimerman N."/>
        </authorList>
    </citation>
    <scope>NUCLEOTIDE SEQUENCE [LARGE SCALE GENOMIC DNA]</scope>
    <source>
        <strain evidence="3 4">EXF-171</strain>
    </source>
</reference>
<evidence type="ECO:0000256" key="1">
    <source>
        <dbReference type="ARBA" id="ARBA00023002"/>
    </source>
</evidence>
<accession>A0A3M7FR24</accession>
<evidence type="ECO:0000313" key="4">
    <source>
        <dbReference type="Proteomes" id="UP000281468"/>
    </source>
</evidence>
<dbReference type="InterPro" id="IPR036291">
    <property type="entry name" value="NAD(P)-bd_dom_sf"/>
</dbReference>
<dbReference type="GO" id="GO:0000166">
    <property type="term" value="F:nucleotide binding"/>
    <property type="evidence" value="ECO:0007669"/>
    <property type="project" value="InterPro"/>
</dbReference>
<organism evidence="3 4">
    <name type="scientific">Hortaea werneckii</name>
    <name type="common">Black yeast</name>
    <name type="synonym">Cladosporium werneckii</name>
    <dbReference type="NCBI Taxonomy" id="91943"/>
    <lineage>
        <taxon>Eukaryota</taxon>
        <taxon>Fungi</taxon>
        <taxon>Dikarya</taxon>
        <taxon>Ascomycota</taxon>
        <taxon>Pezizomycotina</taxon>
        <taxon>Dothideomycetes</taxon>
        <taxon>Dothideomycetidae</taxon>
        <taxon>Mycosphaerellales</taxon>
        <taxon>Teratosphaeriaceae</taxon>
        <taxon>Hortaea</taxon>
    </lineage>
</organism>
<sequence>MCAPTSTAAQKSATDLEPSEDIKAFIEPYAQLFKNGQRSPVLRNPSQYGMKYEDIFFPSLDGITLQGWFIPSPGSKKLIIANHPMTCNRYGFPGHLEGYGGFGGFEVNFLPDYKAMHEAGYNIICYDLRNHGISDTGCGGMCGALGYYEARDVVGSLQYARSRAETKDNSVGLMSRCMGGNATLHAMTLFPEYFKGIKAMILLQAVSGHAFVEKGAKDLGLDVNATVAAFDKRIHDLTGFYLADLTPIPHAKSVTCPTLFAQVRKDSLIDTKDSQEIFDALSSKEKELVWIENTTRRFDGYNYFAKEPRKMLEWFAKFYHLSATIMFAMKPTGAAPARRIVKVGIVGCGMITQVTHIPTLNALSHLFQVTCLYDVSEDAIKHSQFKVAGASKPRAAQSVEELCKSPEVDLVLLASNHAFHASEAILALQADKHVFIEKPIALSLQETDRIVAADKAAGGSKVFVGYMRRYAAAFIDAVKEVGSIGQIRYARVRDIIGPNSTFISQSATFLRTFNDYREADTADLHRKTQEDTKQALQNELDIDMTKDRKVIRDYLSMLGSHNLSAMREIIVPRFNALIEIFSDSKTVKIYINILFIKGLPTTIVIKELLVDSSYRVSTIYRTYKDPFTLKL</sequence>
<dbReference type="InterPro" id="IPR000683">
    <property type="entry name" value="Gfo/Idh/MocA-like_OxRdtase_N"/>
</dbReference>
<dbReference type="InterPro" id="IPR029058">
    <property type="entry name" value="AB_hydrolase_fold"/>
</dbReference>
<dbReference type="GO" id="GO:0016491">
    <property type="term" value="F:oxidoreductase activity"/>
    <property type="evidence" value="ECO:0007669"/>
    <property type="project" value="UniProtKB-KW"/>
</dbReference>
<dbReference type="PANTHER" id="PTHR43818">
    <property type="entry name" value="BCDNA.GH03377"/>
    <property type="match status" value="1"/>
</dbReference>
<dbReference type="SUPFAM" id="SSF51735">
    <property type="entry name" value="NAD(P)-binding Rossmann-fold domains"/>
    <property type="match status" value="1"/>
</dbReference>
<gene>
    <name evidence="3" type="ORF">D0862_09739</name>
</gene>
<dbReference type="AlphaFoldDB" id="A0A3M7FR24"/>
<dbReference type="Pfam" id="PF01408">
    <property type="entry name" value="GFO_IDH_MocA"/>
    <property type="match status" value="1"/>
</dbReference>
<evidence type="ECO:0000313" key="3">
    <source>
        <dbReference type="EMBL" id="RMY91278.1"/>
    </source>
</evidence>
<keyword evidence="1" id="KW-0560">Oxidoreductase</keyword>
<evidence type="ECO:0000259" key="2">
    <source>
        <dbReference type="Pfam" id="PF01408"/>
    </source>
</evidence>
<proteinExistence type="predicted"/>
<dbReference type="Proteomes" id="UP000281468">
    <property type="component" value="Unassembled WGS sequence"/>
</dbReference>
<dbReference type="Gene3D" id="3.40.50.1820">
    <property type="entry name" value="alpha/beta hydrolase"/>
    <property type="match status" value="1"/>
</dbReference>
<dbReference type="PANTHER" id="PTHR43818:SF11">
    <property type="entry name" value="BCDNA.GH03377"/>
    <property type="match status" value="1"/>
</dbReference>
<protein>
    <recommendedName>
        <fullName evidence="2">Gfo/Idh/MocA-like oxidoreductase N-terminal domain-containing protein</fullName>
    </recommendedName>
</protein>
<name>A0A3M7FR24_HORWE</name>
<dbReference type="EMBL" id="QWIQ01000367">
    <property type="protein sequence ID" value="RMY91278.1"/>
    <property type="molecule type" value="Genomic_DNA"/>
</dbReference>
<dbReference type="InterPro" id="IPR050463">
    <property type="entry name" value="Gfo/Idh/MocA_oxidrdct_glycsds"/>
</dbReference>